<feature type="compositionally biased region" description="Polar residues" evidence="5">
    <location>
        <begin position="209"/>
        <end position="223"/>
    </location>
</feature>
<dbReference type="Proteomes" id="UP000476176">
    <property type="component" value="Unassembled WGS sequence"/>
</dbReference>
<feature type="compositionally biased region" description="Low complexity" evidence="5">
    <location>
        <begin position="174"/>
        <end position="185"/>
    </location>
</feature>
<feature type="compositionally biased region" description="Low complexity" evidence="5">
    <location>
        <begin position="233"/>
        <end position="243"/>
    </location>
</feature>
<dbReference type="GO" id="GO:0008270">
    <property type="term" value="F:zinc ion binding"/>
    <property type="evidence" value="ECO:0007669"/>
    <property type="project" value="UniProtKB-KW"/>
</dbReference>
<evidence type="ECO:0000313" key="7">
    <source>
        <dbReference type="EMBL" id="KAE9179680.1"/>
    </source>
</evidence>
<evidence type="ECO:0000256" key="5">
    <source>
        <dbReference type="SAM" id="MobiDB-lite"/>
    </source>
</evidence>
<feature type="domain" description="FYVE-type" evidence="6">
    <location>
        <begin position="517"/>
        <end position="586"/>
    </location>
</feature>
<dbReference type="SUPFAM" id="SSF57903">
    <property type="entry name" value="FYVE/PHD zinc finger"/>
    <property type="match status" value="1"/>
</dbReference>
<sequence>MSRTRKRDHSSRSSSGNARTPPSNPKPEPSKASESLHPNSSGSLSVKAATRLDLAASLGSTTLLLPSILGRNVGRPQHEVNVRRQKQNNRSTPRSQSSRGRGCGGATQAQLKNFKGSTCVGTQAQLKNFKGSIAICNARLYSGLVPRKQHAREWVTESTDALSTAALKSPTDESSLSPPFSTSSPLPRSFLIASKCELTSTHEPPHSVPISQVEKQPTTMPSHRTSRADKHVTQTTQTEDTAVTSFALLEEPRDPRRNVRLTDRRLAEVVTRDTKDINWHLLHCSVGSWDKTPSSMGFSVYTTRTDALRRVMSSGAIKCSVGELRQVLRPATSTAYTSTMRELFGDDFVYGALVHRISSKESVGDIAVKTALFARRNALSCNEQWCFVDCTQTLNETHGKGFCVTMSSLDSEDLFAGKTHVRESDVRQIHDVQAGYAVVPTAVAKEVRVSFYAQFRSDGSSSGSFPFATTARVKKGVTSRAPMKRLKMMAHATARLAVLVGRRRLGVQKLTSKSSYTPNNTRCVCCAATMRSSTHLGLSNKKRVRQQCQLCGYYVCEGCSSEQEAQRSRDTFAIVRICDNCMERVDDALYDSIPADNSDTLEPKIHPNSAGSEAATKVLARLLRDTLVNASEHLQRQVLTAVLM</sequence>
<reference evidence="7 8" key="1">
    <citation type="submission" date="2018-09" db="EMBL/GenBank/DDBJ databases">
        <title>Genomic investigation of the strawberry pathogen Phytophthora fragariae indicates pathogenicity is determined by transcriptional variation in three key races.</title>
        <authorList>
            <person name="Adams T.M."/>
            <person name="Armitage A.D."/>
            <person name="Sobczyk M.K."/>
            <person name="Bates H.J."/>
            <person name="Dunwell J.M."/>
            <person name="Nellist C.F."/>
            <person name="Harrison R.J."/>
        </authorList>
    </citation>
    <scope>NUCLEOTIDE SEQUENCE [LARGE SCALE GENOMIC DNA]</scope>
    <source>
        <strain evidence="7 8">BC-23</strain>
    </source>
</reference>
<feature type="region of interest" description="Disordered" evidence="5">
    <location>
        <begin position="200"/>
        <end position="243"/>
    </location>
</feature>
<feature type="region of interest" description="Disordered" evidence="5">
    <location>
        <begin position="165"/>
        <end position="185"/>
    </location>
</feature>
<evidence type="ECO:0000256" key="4">
    <source>
        <dbReference type="PROSITE-ProRule" id="PRU00091"/>
    </source>
</evidence>
<dbReference type="EMBL" id="QXGC01002988">
    <property type="protein sequence ID" value="KAE9179680.1"/>
    <property type="molecule type" value="Genomic_DNA"/>
</dbReference>
<keyword evidence="1" id="KW-0479">Metal-binding</keyword>
<gene>
    <name evidence="7" type="ORF">PF004_g25075</name>
</gene>
<dbReference type="PANTHER" id="PTHR43102:SF2">
    <property type="entry name" value="GAF DOMAIN-CONTAINING PROTEIN"/>
    <property type="match status" value="1"/>
</dbReference>
<feature type="compositionally biased region" description="Polar residues" evidence="5">
    <location>
        <begin position="12"/>
        <end position="21"/>
    </location>
</feature>
<protein>
    <recommendedName>
        <fullName evidence="6">FYVE-type domain-containing protein</fullName>
    </recommendedName>
</protein>
<dbReference type="AlphaFoldDB" id="A0A6G0MSC1"/>
<evidence type="ECO:0000256" key="1">
    <source>
        <dbReference type="ARBA" id="ARBA00022723"/>
    </source>
</evidence>
<dbReference type="CDD" id="cd00065">
    <property type="entry name" value="FYVE_like_SF"/>
    <property type="match status" value="1"/>
</dbReference>
<keyword evidence="3" id="KW-0862">Zinc</keyword>
<evidence type="ECO:0000313" key="8">
    <source>
        <dbReference type="Proteomes" id="UP000476176"/>
    </source>
</evidence>
<feature type="compositionally biased region" description="Polar residues" evidence="5">
    <location>
        <begin position="32"/>
        <end position="44"/>
    </location>
</feature>
<evidence type="ECO:0000256" key="2">
    <source>
        <dbReference type="ARBA" id="ARBA00022771"/>
    </source>
</evidence>
<proteinExistence type="predicted"/>
<keyword evidence="2 4" id="KW-0863">Zinc-finger</keyword>
<organism evidence="7 8">
    <name type="scientific">Phytophthora fragariae</name>
    <dbReference type="NCBI Taxonomy" id="53985"/>
    <lineage>
        <taxon>Eukaryota</taxon>
        <taxon>Sar</taxon>
        <taxon>Stramenopiles</taxon>
        <taxon>Oomycota</taxon>
        <taxon>Peronosporomycetes</taxon>
        <taxon>Peronosporales</taxon>
        <taxon>Peronosporaceae</taxon>
        <taxon>Phytophthora</taxon>
    </lineage>
</organism>
<dbReference type="Gene3D" id="3.30.40.10">
    <property type="entry name" value="Zinc/RING finger domain, C3HC4 (zinc finger)"/>
    <property type="match status" value="1"/>
</dbReference>
<dbReference type="PROSITE" id="PS50178">
    <property type="entry name" value="ZF_FYVE"/>
    <property type="match status" value="1"/>
</dbReference>
<dbReference type="InterPro" id="IPR011011">
    <property type="entry name" value="Znf_FYVE_PHD"/>
</dbReference>
<name>A0A6G0MSC1_9STRA</name>
<dbReference type="PANTHER" id="PTHR43102">
    <property type="entry name" value="SLR1143 PROTEIN"/>
    <property type="match status" value="1"/>
</dbReference>
<comment type="caution">
    <text evidence="7">The sequence shown here is derived from an EMBL/GenBank/DDBJ whole genome shotgun (WGS) entry which is preliminary data.</text>
</comment>
<evidence type="ECO:0000256" key="3">
    <source>
        <dbReference type="ARBA" id="ARBA00022833"/>
    </source>
</evidence>
<evidence type="ECO:0000259" key="6">
    <source>
        <dbReference type="PROSITE" id="PS50178"/>
    </source>
</evidence>
<dbReference type="InterPro" id="IPR013083">
    <property type="entry name" value="Znf_RING/FYVE/PHD"/>
</dbReference>
<dbReference type="InterPro" id="IPR017455">
    <property type="entry name" value="Znf_FYVE-rel"/>
</dbReference>
<accession>A0A6G0MSC1</accession>
<feature type="region of interest" description="Disordered" evidence="5">
    <location>
        <begin position="75"/>
        <end position="107"/>
    </location>
</feature>
<feature type="region of interest" description="Disordered" evidence="5">
    <location>
        <begin position="1"/>
        <end position="44"/>
    </location>
</feature>